<comment type="caution">
    <text evidence="8">The sequence shown here is derived from an EMBL/GenBank/DDBJ whole genome shotgun (WGS) entry which is preliminary data.</text>
</comment>
<evidence type="ECO:0000259" key="7">
    <source>
        <dbReference type="Pfam" id="PF16198"/>
    </source>
</evidence>
<dbReference type="GO" id="GO:0031119">
    <property type="term" value="P:tRNA pseudouridine synthesis"/>
    <property type="evidence" value="ECO:0007669"/>
    <property type="project" value="UniProtKB-UniRule"/>
</dbReference>
<evidence type="ECO:0000313" key="9">
    <source>
        <dbReference type="Proteomes" id="UP000190409"/>
    </source>
</evidence>
<sequence length="303" mass="33622">MDGLLPLWKEKGMTSHDVVFKLRKILRTKKIGHAGTLDPDVDGVLPVAIGKGTKVLEFMVDSDKRYIGEVTLGIATTTEDASGDVVEQEAIAPNALDEAVIDQALATFIGQIQQVPPMYSAVKVKGKRLYEYAREGIEVERPVRQAMIHSFKRTSPVTYENQVARFSFEVHCGKGTYVRTLAVNLGEQLGYPSHMSQLTRTLSAGFQAEDAVTLAEVAELQVASQLDQVIQPLETGLSHLETMHLTDQQWSQVQHGAVFRQSDWPVQSYPVVCYYQDQAVAIYEEHPSKAGLVKPKKVLRTEV</sequence>
<dbReference type="PANTHER" id="PTHR13767">
    <property type="entry name" value="TRNA-PSEUDOURIDINE SYNTHASE"/>
    <property type="match status" value="1"/>
</dbReference>
<dbReference type="InterPro" id="IPR020103">
    <property type="entry name" value="PsdUridine_synth_cat_dom_sf"/>
</dbReference>
<organism evidence="8 9">
    <name type="scientific">Dolosigranulum pigrum</name>
    <dbReference type="NCBI Taxonomy" id="29394"/>
    <lineage>
        <taxon>Bacteria</taxon>
        <taxon>Bacillati</taxon>
        <taxon>Bacillota</taxon>
        <taxon>Bacilli</taxon>
        <taxon>Lactobacillales</taxon>
        <taxon>Carnobacteriaceae</taxon>
        <taxon>Dolosigranulum</taxon>
    </lineage>
</organism>
<dbReference type="Pfam" id="PF16198">
    <property type="entry name" value="TruB_C_2"/>
    <property type="match status" value="1"/>
</dbReference>
<dbReference type="Gene3D" id="3.30.2350.10">
    <property type="entry name" value="Pseudouridine synthase"/>
    <property type="match status" value="1"/>
</dbReference>
<dbReference type="NCBIfam" id="TIGR00431">
    <property type="entry name" value="TruB"/>
    <property type="match status" value="1"/>
</dbReference>
<feature type="domain" description="Pseudouridine synthase II N-terminal" evidence="6">
    <location>
        <begin position="23"/>
        <end position="178"/>
    </location>
</feature>
<accession>A0A1S8KLZ7</accession>
<dbReference type="InterPro" id="IPR002501">
    <property type="entry name" value="PsdUridine_synth_N"/>
</dbReference>
<dbReference type="CDD" id="cd02573">
    <property type="entry name" value="PseudoU_synth_EcTruB"/>
    <property type="match status" value="1"/>
</dbReference>
<dbReference type="FunFam" id="3.30.2350.10:FF:000011">
    <property type="entry name" value="tRNA pseudouridine synthase B"/>
    <property type="match status" value="1"/>
</dbReference>
<keyword evidence="4 5" id="KW-0413">Isomerase</keyword>
<feature type="domain" description="tRNA pseudouridylate synthase B C-terminal" evidence="7">
    <location>
        <begin position="179"/>
        <end position="237"/>
    </location>
</feature>
<dbReference type="AlphaFoldDB" id="A0A1S8KLZ7"/>
<dbReference type="GO" id="GO:0160148">
    <property type="term" value="F:tRNA pseudouridine(55) synthase activity"/>
    <property type="evidence" value="ECO:0007669"/>
    <property type="project" value="UniProtKB-EC"/>
</dbReference>
<proteinExistence type="inferred from homology"/>
<evidence type="ECO:0000256" key="5">
    <source>
        <dbReference type="HAMAP-Rule" id="MF_01080"/>
    </source>
</evidence>
<dbReference type="GO" id="GO:0003723">
    <property type="term" value="F:RNA binding"/>
    <property type="evidence" value="ECO:0007669"/>
    <property type="project" value="InterPro"/>
</dbReference>
<feature type="active site" description="Nucleophile" evidence="5">
    <location>
        <position position="38"/>
    </location>
</feature>
<evidence type="ECO:0000256" key="4">
    <source>
        <dbReference type="ARBA" id="ARBA00023235"/>
    </source>
</evidence>
<dbReference type="EC" id="5.4.99.25" evidence="5"/>
<protein>
    <recommendedName>
        <fullName evidence="5">tRNA pseudouridine synthase B</fullName>
        <ecNumber evidence="5">5.4.99.25</ecNumber>
    </recommendedName>
    <alternativeName>
        <fullName evidence="5">tRNA pseudouridine(55) synthase</fullName>
        <shortName evidence="5">Psi55 synthase</shortName>
    </alternativeName>
    <alternativeName>
        <fullName evidence="5">tRNA pseudouridylate synthase</fullName>
    </alternativeName>
    <alternativeName>
        <fullName evidence="5">tRNA-uridine isomerase</fullName>
    </alternativeName>
</protein>
<dbReference type="InterPro" id="IPR032819">
    <property type="entry name" value="TruB_C"/>
</dbReference>
<dbReference type="InterPro" id="IPR014780">
    <property type="entry name" value="tRNA_psdUridine_synth_TruB"/>
</dbReference>
<dbReference type="GO" id="GO:1990481">
    <property type="term" value="P:mRNA pseudouridine synthesis"/>
    <property type="evidence" value="ECO:0007669"/>
    <property type="project" value="TreeGrafter"/>
</dbReference>
<dbReference type="SUPFAM" id="SSF55120">
    <property type="entry name" value="Pseudouridine synthase"/>
    <property type="match status" value="1"/>
</dbReference>
<gene>
    <name evidence="5" type="primary">truB</name>
    <name evidence="8" type="ORF">BWX42_02340</name>
</gene>
<keyword evidence="3 5" id="KW-0819">tRNA processing</keyword>
<evidence type="ECO:0000259" key="6">
    <source>
        <dbReference type="Pfam" id="PF01509"/>
    </source>
</evidence>
<comment type="similarity">
    <text evidence="2 5">Belongs to the pseudouridine synthase TruB family. Type 1 subfamily.</text>
</comment>
<dbReference type="Proteomes" id="UP000190409">
    <property type="component" value="Unassembled WGS sequence"/>
</dbReference>
<comment type="catalytic activity">
    <reaction evidence="1 5">
        <text>uridine(55) in tRNA = pseudouridine(55) in tRNA</text>
        <dbReference type="Rhea" id="RHEA:42532"/>
        <dbReference type="Rhea" id="RHEA-COMP:10101"/>
        <dbReference type="Rhea" id="RHEA-COMP:10102"/>
        <dbReference type="ChEBI" id="CHEBI:65314"/>
        <dbReference type="ChEBI" id="CHEBI:65315"/>
        <dbReference type="EC" id="5.4.99.25"/>
    </reaction>
</comment>
<reference evidence="8 9" key="1">
    <citation type="submission" date="2017-01" db="EMBL/GenBank/DDBJ databases">
        <title>Complete Genome Sequence of Dolosigranulum pigrum isolated from a Patient with interstitial lung disease.</title>
        <authorList>
            <person name="Mukhopadhyay R."/>
            <person name="Joaquin J."/>
            <person name="Hogue R."/>
            <person name="Fitzgerald S."/>
            <person name="Jospin G."/>
            <person name="Eisen J.A."/>
            <person name="Chaturvedi V."/>
        </authorList>
    </citation>
    <scope>NUCLEOTIDE SEQUENCE [LARGE SCALE GENOMIC DNA]</scope>
    <source>
        <strain evidence="8 9">15S00348</strain>
    </source>
</reference>
<dbReference type="PANTHER" id="PTHR13767:SF2">
    <property type="entry name" value="PSEUDOURIDYLATE SYNTHASE TRUB1"/>
    <property type="match status" value="1"/>
</dbReference>
<dbReference type="EMBL" id="MUYF01000003">
    <property type="protein sequence ID" value="OOL80768.1"/>
    <property type="molecule type" value="Genomic_DNA"/>
</dbReference>
<dbReference type="Pfam" id="PF01509">
    <property type="entry name" value="TruB_N"/>
    <property type="match status" value="1"/>
</dbReference>
<evidence type="ECO:0000256" key="1">
    <source>
        <dbReference type="ARBA" id="ARBA00000385"/>
    </source>
</evidence>
<dbReference type="HAMAP" id="MF_01080">
    <property type="entry name" value="TruB_bact"/>
    <property type="match status" value="1"/>
</dbReference>
<evidence type="ECO:0000256" key="2">
    <source>
        <dbReference type="ARBA" id="ARBA00005642"/>
    </source>
</evidence>
<name>A0A1S8KLZ7_9LACT</name>
<evidence type="ECO:0000256" key="3">
    <source>
        <dbReference type="ARBA" id="ARBA00022694"/>
    </source>
</evidence>
<comment type="function">
    <text evidence="5">Responsible for synthesis of pseudouridine from uracil-55 in the psi GC loop of transfer RNAs.</text>
</comment>
<evidence type="ECO:0000313" key="8">
    <source>
        <dbReference type="EMBL" id="OOL80768.1"/>
    </source>
</evidence>